<evidence type="ECO:0000256" key="2">
    <source>
        <dbReference type="ARBA" id="ARBA00005262"/>
    </source>
</evidence>
<comment type="similarity">
    <text evidence="2">Belongs to the chromate ion transporter (CHR) (TC 2.A.51) family.</text>
</comment>
<feature type="transmembrane region" description="Helical" evidence="7">
    <location>
        <begin position="7"/>
        <end position="29"/>
    </location>
</feature>
<organism evidence="8 9">
    <name type="scientific">Candidatus Lachnoclostridium pullistercoris</name>
    <dbReference type="NCBI Taxonomy" id="2838632"/>
    <lineage>
        <taxon>Bacteria</taxon>
        <taxon>Bacillati</taxon>
        <taxon>Bacillota</taxon>
        <taxon>Clostridia</taxon>
        <taxon>Lachnospirales</taxon>
        <taxon>Lachnospiraceae</taxon>
    </lineage>
</organism>
<evidence type="ECO:0000313" key="9">
    <source>
        <dbReference type="Proteomes" id="UP000823883"/>
    </source>
</evidence>
<evidence type="ECO:0000256" key="3">
    <source>
        <dbReference type="ARBA" id="ARBA00022475"/>
    </source>
</evidence>
<dbReference type="Pfam" id="PF02417">
    <property type="entry name" value="Chromate_transp"/>
    <property type="match status" value="1"/>
</dbReference>
<keyword evidence="4 7" id="KW-0812">Transmembrane</keyword>
<comment type="caution">
    <text evidence="8">The sequence shown here is derived from an EMBL/GenBank/DDBJ whole genome shotgun (WGS) entry which is preliminary data.</text>
</comment>
<gene>
    <name evidence="8" type="ORF">IAA04_01440</name>
</gene>
<evidence type="ECO:0000256" key="4">
    <source>
        <dbReference type="ARBA" id="ARBA00022692"/>
    </source>
</evidence>
<dbReference type="InterPro" id="IPR003370">
    <property type="entry name" value="Chromate_transpt"/>
</dbReference>
<keyword evidence="6 7" id="KW-0472">Membrane</keyword>
<reference evidence="8" key="2">
    <citation type="submission" date="2021-04" db="EMBL/GenBank/DDBJ databases">
        <authorList>
            <person name="Gilroy R."/>
        </authorList>
    </citation>
    <scope>NUCLEOTIDE SEQUENCE</scope>
    <source>
        <strain evidence="8">CHK183-5548</strain>
    </source>
</reference>
<proteinExistence type="inferred from homology"/>
<sequence length="189" mass="20434">MESKKNVLIKLFLSTLYLSAFTFGGGYVIVTLMQRKFVDQYHWIDKDEMLDLVAIAQSAPGAIAVNGAIVVGYKLAGFIGAVVAIIATILPPFIVISMISFIYAIIRDNIVVSQMLEGMQAGVGAVIMAVVFEMARGINYKKSPFSAVILIGAFIVCVSGVSVIYVVIACIIIGLIRTCLFGRKESKEK</sequence>
<feature type="transmembrane region" description="Helical" evidence="7">
    <location>
        <begin position="118"/>
        <end position="135"/>
    </location>
</feature>
<dbReference type="PANTHER" id="PTHR43663">
    <property type="entry name" value="CHROMATE TRANSPORT PROTEIN-RELATED"/>
    <property type="match status" value="1"/>
</dbReference>
<accession>A0A9D2P9L3</accession>
<dbReference type="AlphaFoldDB" id="A0A9D2P9L3"/>
<reference evidence="8" key="1">
    <citation type="journal article" date="2021" name="PeerJ">
        <title>Extensive microbial diversity within the chicken gut microbiome revealed by metagenomics and culture.</title>
        <authorList>
            <person name="Gilroy R."/>
            <person name="Ravi A."/>
            <person name="Getino M."/>
            <person name="Pursley I."/>
            <person name="Horton D.L."/>
            <person name="Alikhan N.F."/>
            <person name="Baker D."/>
            <person name="Gharbi K."/>
            <person name="Hall N."/>
            <person name="Watson M."/>
            <person name="Adriaenssens E.M."/>
            <person name="Foster-Nyarko E."/>
            <person name="Jarju S."/>
            <person name="Secka A."/>
            <person name="Antonio M."/>
            <person name="Oren A."/>
            <person name="Chaudhuri R.R."/>
            <person name="La Ragione R."/>
            <person name="Hildebrand F."/>
            <person name="Pallen M.J."/>
        </authorList>
    </citation>
    <scope>NUCLEOTIDE SEQUENCE</scope>
    <source>
        <strain evidence="8">CHK183-5548</strain>
    </source>
</reference>
<name>A0A9D2P9L3_9FIRM</name>
<dbReference type="GO" id="GO:0005886">
    <property type="term" value="C:plasma membrane"/>
    <property type="evidence" value="ECO:0007669"/>
    <property type="project" value="UniProtKB-SubCell"/>
</dbReference>
<evidence type="ECO:0000256" key="1">
    <source>
        <dbReference type="ARBA" id="ARBA00004651"/>
    </source>
</evidence>
<dbReference type="PANTHER" id="PTHR43663:SF1">
    <property type="entry name" value="CHROMATE TRANSPORTER"/>
    <property type="match status" value="1"/>
</dbReference>
<evidence type="ECO:0000256" key="6">
    <source>
        <dbReference type="ARBA" id="ARBA00023136"/>
    </source>
</evidence>
<evidence type="ECO:0000313" key="8">
    <source>
        <dbReference type="EMBL" id="HJC46697.1"/>
    </source>
</evidence>
<evidence type="ECO:0000256" key="5">
    <source>
        <dbReference type="ARBA" id="ARBA00022989"/>
    </source>
</evidence>
<dbReference type="Proteomes" id="UP000823883">
    <property type="component" value="Unassembled WGS sequence"/>
</dbReference>
<feature type="transmembrane region" description="Helical" evidence="7">
    <location>
        <begin position="49"/>
        <end position="71"/>
    </location>
</feature>
<feature type="transmembrane region" description="Helical" evidence="7">
    <location>
        <begin position="147"/>
        <end position="176"/>
    </location>
</feature>
<evidence type="ECO:0000256" key="7">
    <source>
        <dbReference type="SAM" id="Phobius"/>
    </source>
</evidence>
<protein>
    <submittedName>
        <fullName evidence="8">Chromate transporter</fullName>
    </submittedName>
</protein>
<dbReference type="GO" id="GO:0015109">
    <property type="term" value="F:chromate transmembrane transporter activity"/>
    <property type="evidence" value="ECO:0007669"/>
    <property type="project" value="InterPro"/>
</dbReference>
<keyword evidence="5 7" id="KW-1133">Transmembrane helix</keyword>
<keyword evidence="3" id="KW-1003">Cell membrane</keyword>
<dbReference type="InterPro" id="IPR052518">
    <property type="entry name" value="CHR_Transporter"/>
</dbReference>
<feature type="transmembrane region" description="Helical" evidence="7">
    <location>
        <begin position="78"/>
        <end position="106"/>
    </location>
</feature>
<dbReference type="EMBL" id="DWWL01000007">
    <property type="protein sequence ID" value="HJC46697.1"/>
    <property type="molecule type" value="Genomic_DNA"/>
</dbReference>
<comment type="subcellular location">
    <subcellularLocation>
        <location evidence="1">Cell membrane</location>
        <topology evidence="1">Multi-pass membrane protein</topology>
    </subcellularLocation>
</comment>